<reference evidence="2 3" key="1">
    <citation type="submission" date="2023-08" db="EMBL/GenBank/DDBJ databases">
        <title>Genome sequence of Thermaerobacter compostii strain Ins1, a spore-forming filamentous bacterium isolated from a deep geothermal reservoir.</title>
        <authorList>
            <person name="Bregnard D."/>
            <person name="Gonzalez D."/>
            <person name="Junier P."/>
        </authorList>
    </citation>
    <scope>NUCLEOTIDE SEQUENCE [LARGE SCALE GENOMIC DNA]</scope>
    <source>
        <strain evidence="2 3">Ins1</strain>
    </source>
</reference>
<dbReference type="InterPro" id="IPR041657">
    <property type="entry name" value="HTH_17"/>
</dbReference>
<dbReference type="RefSeq" id="WP_318751096.1">
    <property type="nucleotide sequence ID" value="NZ_CP132508.1"/>
</dbReference>
<organism evidence="2 3">
    <name type="scientific">Thermaerobacter composti</name>
    <dbReference type="NCBI Taxonomy" id="554949"/>
    <lineage>
        <taxon>Bacteria</taxon>
        <taxon>Bacillati</taxon>
        <taxon>Bacillota</taxon>
        <taxon>Clostridia</taxon>
        <taxon>Eubacteriales</taxon>
        <taxon>Clostridiales Family XVII. Incertae Sedis</taxon>
        <taxon>Thermaerobacter</taxon>
    </lineage>
</organism>
<accession>A0ABZ0QS71</accession>
<dbReference type="InterPro" id="IPR009061">
    <property type="entry name" value="DNA-bd_dom_put_sf"/>
</dbReference>
<gene>
    <name evidence="2" type="ORF">Q5761_02675</name>
</gene>
<protein>
    <submittedName>
        <fullName evidence="2">Excisionase family DNA-binding protein</fullName>
    </submittedName>
</protein>
<keyword evidence="2" id="KW-0238">DNA-binding</keyword>
<dbReference type="InterPro" id="IPR010093">
    <property type="entry name" value="SinI_DNA-bd"/>
</dbReference>
<evidence type="ECO:0000313" key="3">
    <source>
        <dbReference type="Proteomes" id="UP001304683"/>
    </source>
</evidence>
<dbReference type="Proteomes" id="UP001304683">
    <property type="component" value="Chromosome"/>
</dbReference>
<proteinExistence type="predicted"/>
<keyword evidence="3" id="KW-1185">Reference proteome</keyword>
<name>A0ABZ0QS71_9FIRM</name>
<dbReference type="Gene3D" id="1.10.1660.10">
    <property type="match status" value="1"/>
</dbReference>
<dbReference type="NCBIfam" id="TIGR01764">
    <property type="entry name" value="excise"/>
    <property type="match status" value="1"/>
</dbReference>
<dbReference type="GO" id="GO:0003677">
    <property type="term" value="F:DNA binding"/>
    <property type="evidence" value="ECO:0007669"/>
    <property type="project" value="UniProtKB-KW"/>
</dbReference>
<dbReference type="EMBL" id="CP132508">
    <property type="protein sequence ID" value="WPD19592.1"/>
    <property type="molecule type" value="Genomic_DNA"/>
</dbReference>
<sequence>MSVALNLDRQTVEALRRTAASDQRAALREHLLERVVDPMLEAITKLINENPDAAHQGLRLELSIQAERLEGEYLTTAEVARRFRVSQQQVRRWCESGRIQAERTPGGTWRIPAAQFHGKLTSVPFESKQKPKDWAGLAGAWEDYPELGRQIREDREE</sequence>
<evidence type="ECO:0000259" key="1">
    <source>
        <dbReference type="Pfam" id="PF12728"/>
    </source>
</evidence>
<dbReference type="Pfam" id="PF12728">
    <property type="entry name" value="HTH_17"/>
    <property type="match status" value="1"/>
</dbReference>
<dbReference type="SUPFAM" id="SSF46955">
    <property type="entry name" value="Putative DNA-binding domain"/>
    <property type="match status" value="1"/>
</dbReference>
<evidence type="ECO:0000313" key="2">
    <source>
        <dbReference type="EMBL" id="WPD19592.1"/>
    </source>
</evidence>
<feature type="domain" description="Helix-turn-helix" evidence="1">
    <location>
        <begin position="73"/>
        <end position="116"/>
    </location>
</feature>